<keyword evidence="6" id="KW-1185">Reference proteome</keyword>
<dbReference type="OrthoDB" id="778222at2759"/>
<feature type="domain" description="At3g05675-like ankyrin-like" evidence="4">
    <location>
        <begin position="319"/>
        <end position="461"/>
    </location>
</feature>
<comment type="pathway">
    <text evidence="2">Protein modification; protein ubiquitination.</text>
</comment>
<name>W9RR70_9ROSA</name>
<dbReference type="GO" id="GO:0016567">
    <property type="term" value="P:protein ubiquitination"/>
    <property type="evidence" value="ECO:0007669"/>
    <property type="project" value="UniProtKB-UniPathway"/>
</dbReference>
<proteinExistence type="predicted"/>
<dbReference type="eggNOG" id="ENOG502QSSC">
    <property type="taxonomic scope" value="Eukaryota"/>
</dbReference>
<accession>W9RR70</accession>
<dbReference type="Proteomes" id="UP000030645">
    <property type="component" value="Unassembled WGS sequence"/>
</dbReference>
<evidence type="ECO:0000313" key="6">
    <source>
        <dbReference type="Proteomes" id="UP000030645"/>
    </source>
</evidence>
<reference evidence="6" key="1">
    <citation type="submission" date="2013-01" db="EMBL/GenBank/DDBJ databases">
        <title>Draft Genome Sequence of a Mulberry Tree, Morus notabilis C.K. Schneid.</title>
        <authorList>
            <person name="He N."/>
            <person name="Zhao S."/>
        </authorList>
    </citation>
    <scope>NUCLEOTIDE SEQUENCE</scope>
</reference>
<dbReference type="EMBL" id="KE344516">
    <property type="protein sequence ID" value="EXB65805.1"/>
    <property type="molecule type" value="Genomic_DNA"/>
</dbReference>
<protein>
    <recommendedName>
        <fullName evidence="4">At3g05675-like ankyrin-like domain-containing protein</fullName>
    </recommendedName>
</protein>
<dbReference type="UniPathway" id="UPA00143"/>
<evidence type="ECO:0000256" key="3">
    <source>
        <dbReference type="ARBA" id="ARBA00022786"/>
    </source>
</evidence>
<dbReference type="PANTHER" id="PTHR31060:SF31">
    <property type="entry name" value="BTB_POZ DOMAIN PROTEIN"/>
    <property type="match status" value="1"/>
</dbReference>
<gene>
    <name evidence="5" type="ORF">L484_004764</name>
</gene>
<keyword evidence="3" id="KW-0833">Ubl conjugation pathway</keyword>
<dbReference type="KEGG" id="mnt:21388255"/>
<dbReference type="AlphaFoldDB" id="W9RR70"/>
<dbReference type="InterPro" id="IPR058039">
    <property type="entry name" value="At3g05675-like_ankyrin"/>
</dbReference>
<dbReference type="InterPro" id="IPR038920">
    <property type="entry name" value="At3g05675-like"/>
</dbReference>
<evidence type="ECO:0000259" key="4">
    <source>
        <dbReference type="Pfam" id="PF25553"/>
    </source>
</evidence>
<evidence type="ECO:0000313" key="5">
    <source>
        <dbReference type="EMBL" id="EXB65805.1"/>
    </source>
</evidence>
<evidence type="ECO:0000256" key="1">
    <source>
        <dbReference type="ARBA" id="ARBA00002668"/>
    </source>
</evidence>
<dbReference type="Pfam" id="PF25553">
    <property type="entry name" value="BTB-POZ_ANK-like"/>
    <property type="match status" value="1"/>
</dbReference>
<dbReference type="STRING" id="981085.W9RR70"/>
<sequence length="469" mass="50898">MSSSSELSLVAYGNKNGRSSSPTTFLNSMFMSTVNAAAKTLVSVAATTKGSGGIVAGGGGGGGKWRPGDHFRFMLMLMTWLTLWVLRVLMDHIPSCSSLMALGYCTTSAPLNLLQAFSPLGLLEFPGSGPSAAAASESASLSVSSLQMILNEGVEAVPVQALGRALSHILALLNEIPATSRKYQFAMAMAERIMDGNARSGHVDMMEVNRMALSSSFERTSNLLQRSLEKHRRIKTGDHHGGCAWAARAIRSLPLGSYVVPYVKGLGACVGAVRSLIATCRSQRTRRLAIGGDGGGWCGGRVVWEEEEGGEVVAEKLAEELLWISHKLRVYGAVDEALVQWSYASGLASVSLTTDPRLQGLIVKISAMLFGDMNHEELEISREVKFRLLLLWLPLFCHAGNGFAYPVLTFFEKAEVERAVDEAIWSLPAMDQEVILTNWIQDYAISASDWPNLQISYDRWCQSTRNLVN</sequence>
<comment type="function">
    <text evidence="1">May act as a substrate-specific adapter of an E3 ubiquitin-protein ligase complex (CUL3-RBX1-BTB) which mediates the ubiquitination and subsequent proteasomal degradation of target proteins.</text>
</comment>
<dbReference type="PANTHER" id="PTHR31060">
    <property type="entry name" value="OSJNBA0011J08.25 PROTEIN-RELATED"/>
    <property type="match status" value="1"/>
</dbReference>
<organism evidence="5 6">
    <name type="scientific">Morus notabilis</name>
    <dbReference type="NCBI Taxonomy" id="981085"/>
    <lineage>
        <taxon>Eukaryota</taxon>
        <taxon>Viridiplantae</taxon>
        <taxon>Streptophyta</taxon>
        <taxon>Embryophyta</taxon>
        <taxon>Tracheophyta</taxon>
        <taxon>Spermatophyta</taxon>
        <taxon>Magnoliopsida</taxon>
        <taxon>eudicotyledons</taxon>
        <taxon>Gunneridae</taxon>
        <taxon>Pentapetalae</taxon>
        <taxon>rosids</taxon>
        <taxon>fabids</taxon>
        <taxon>Rosales</taxon>
        <taxon>Moraceae</taxon>
        <taxon>Moreae</taxon>
        <taxon>Morus</taxon>
    </lineage>
</organism>
<evidence type="ECO:0000256" key="2">
    <source>
        <dbReference type="ARBA" id="ARBA00004906"/>
    </source>
</evidence>